<evidence type="ECO:0000256" key="1">
    <source>
        <dbReference type="SAM" id="MobiDB-lite"/>
    </source>
</evidence>
<name>A0AAP0QKG6_9ROSI</name>
<organism evidence="2 3">
    <name type="scientific">Citrus x changshan-huyou</name>
    <dbReference type="NCBI Taxonomy" id="2935761"/>
    <lineage>
        <taxon>Eukaryota</taxon>
        <taxon>Viridiplantae</taxon>
        <taxon>Streptophyta</taxon>
        <taxon>Embryophyta</taxon>
        <taxon>Tracheophyta</taxon>
        <taxon>Spermatophyta</taxon>
        <taxon>Magnoliopsida</taxon>
        <taxon>eudicotyledons</taxon>
        <taxon>Gunneridae</taxon>
        <taxon>Pentapetalae</taxon>
        <taxon>rosids</taxon>
        <taxon>malvids</taxon>
        <taxon>Sapindales</taxon>
        <taxon>Rutaceae</taxon>
        <taxon>Aurantioideae</taxon>
        <taxon>Citrus</taxon>
    </lineage>
</organism>
<reference evidence="2 3" key="1">
    <citation type="submission" date="2024-05" db="EMBL/GenBank/DDBJ databases">
        <title>Haplotype-resolved chromosome-level genome assembly of Huyou (Citrus changshanensis).</title>
        <authorList>
            <person name="Miao C."/>
            <person name="Chen W."/>
            <person name="Wu Y."/>
            <person name="Wang L."/>
            <person name="Zhao S."/>
            <person name="Grierson D."/>
            <person name="Xu C."/>
            <person name="Chen K."/>
        </authorList>
    </citation>
    <scope>NUCLEOTIDE SEQUENCE [LARGE SCALE GENOMIC DNA]</scope>
    <source>
        <strain evidence="2">01-14</strain>
        <tissue evidence="2">Leaf</tissue>
    </source>
</reference>
<proteinExistence type="predicted"/>
<sequence>MRIENLRDKPGEGKKKQRHVARWEKAKGTVVDTEGYVSALGTDTCSAVRWKWARVPVRSCPYPGVKVIRGTSGVDKEAEWSLGERTRGDNLREGKRLEDQVGPD</sequence>
<feature type="region of interest" description="Disordered" evidence="1">
    <location>
        <begin position="79"/>
        <end position="104"/>
    </location>
</feature>
<dbReference type="AlphaFoldDB" id="A0AAP0QKG6"/>
<protein>
    <submittedName>
        <fullName evidence="2">Uncharacterized protein</fullName>
    </submittedName>
</protein>
<feature type="region of interest" description="Disordered" evidence="1">
    <location>
        <begin position="1"/>
        <end position="21"/>
    </location>
</feature>
<dbReference type="Proteomes" id="UP001428341">
    <property type="component" value="Unassembled WGS sequence"/>
</dbReference>
<keyword evidence="3" id="KW-1185">Reference proteome</keyword>
<accession>A0AAP0QKG6</accession>
<evidence type="ECO:0000313" key="2">
    <source>
        <dbReference type="EMBL" id="KAK9201318.1"/>
    </source>
</evidence>
<feature type="compositionally biased region" description="Basic and acidic residues" evidence="1">
    <location>
        <begin position="1"/>
        <end position="14"/>
    </location>
</feature>
<gene>
    <name evidence="2" type="ORF">WN944_016519</name>
</gene>
<evidence type="ECO:0000313" key="3">
    <source>
        <dbReference type="Proteomes" id="UP001428341"/>
    </source>
</evidence>
<dbReference type="EMBL" id="JBCGBO010000005">
    <property type="protein sequence ID" value="KAK9201318.1"/>
    <property type="molecule type" value="Genomic_DNA"/>
</dbReference>
<comment type="caution">
    <text evidence="2">The sequence shown here is derived from an EMBL/GenBank/DDBJ whole genome shotgun (WGS) entry which is preliminary data.</text>
</comment>